<protein>
    <submittedName>
        <fullName evidence="1">Uncharacterized protein</fullName>
    </submittedName>
</protein>
<sequence>MAEFRKSVETLAQVTGMFWRTSEKLANTAQQIARQRGKLRKAAYVYDIFRDLWLTGRYGIRPMVYDAADITNAIRKLMNGQGNALITGKGYQQETTPPVTEIKVDQLVGGDYRERVTWDLLVKTDTYRSKAYVETDGSWDEAFQANVFTTAWELTTASFIFDWFVDVGAWLNQVTPMLTGGFAGTSVSIKTTATNRSFYEILPDGNGLGTGGNATVERKIEEYMRFPYSGTPYPPVIPRLSIPKIVDLFTISVKGRSNVNKILARR</sequence>
<proteinExistence type="predicted"/>
<evidence type="ECO:0000313" key="1">
    <source>
        <dbReference type="EMBL" id="APG77199.1"/>
    </source>
</evidence>
<accession>A0A1L3KIQ3</accession>
<organism evidence="1">
    <name type="scientific">Hubei levi-like virus 9</name>
    <dbReference type="NCBI Taxonomy" id="1922921"/>
    <lineage>
        <taxon>Viruses</taxon>
        <taxon>Riboviria</taxon>
    </lineage>
</organism>
<reference evidence="1" key="1">
    <citation type="journal article" date="2016" name="Nature">
        <title>Redefining the invertebrate RNA virosphere.</title>
        <authorList>
            <person name="Shi M."/>
            <person name="Lin X.D."/>
            <person name="Tian J.H."/>
            <person name="Chen L.J."/>
            <person name="Chen X."/>
            <person name="Li C.X."/>
            <person name="Qin X.C."/>
            <person name="Li J."/>
            <person name="Cao J.P."/>
            <person name="Eden J.S."/>
            <person name="Buchmann J."/>
            <person name="Wang W."/>
            <person name="Xu J."/>
            <person name="Holmes E.C."/>
            <person name="Zhang Y.Z."/>
        </authorList>
    </citation>
    <scope>NUCLEOTIDE SEQUENCE</scope>
    <source>
        <strain evidence="1">WGML141493</strain>
    </source>
</reference>
<dbReference type="EMBL" id="KX883575">
    <property type="protein sequence ID" value="APG77199.1"/>
    <property type="molecule type" value="Genomic_RNA"/>
</dbReference>
<name>A0A1L3KIQ3_9VIRU</name>